<dbReference type="GO" id="GO:0120015">
    <property type="term" value="F:sterol transfer activity"/>
    <property type="evidence" value="ECO:0007669"/>
    <property type="project" value="TreeGrafter"/>
</dbReference>
<dbReference type="PANTHER" id="PTHR23319:SF4">
    <property type="entry name" value="GRAM DOMAIN CONTAINING 1B, ISOFORM E"/>
    <property type="match status" value="1"/>
</dbReference>
<sequence length="421" mass="46530">MMRWEDVDSVEKRTSFFFESIVVKTKQLEEYAFSGFLFGGAGQIFKLLKTLWTVRARYAFAQTPMPQIQIPLPVSAEPSPIEASSGSFHSRGKAYPVNDGVACNDEDTNSSSSLASSLRATHSEAASRNPLNDTGASELEANELPLRDQDTEEEAQSVLTPTKPLPTQAPVLANDDELQSSPNIPKSELLIDSFQCSYVSGVHRLGRLYITTKYILFSSLMMTETLQISFADVTSIGKEQTMMILDGIVIKVVGGENYSFTSFVSRDAAFNILTHFFNVTKTLNPPSRILSQALQGRNTSTGFTTQTSEPDISKFPTVDSLDDFSKVLTDYGTALSDFSSFTRELVDPILLPEGKTVLDVFKVCFDDDASLLEEYHKARNDTKQKWEPWRPANAGSPPFSGQRKFTCTTTIKAVVSKSCPF</sequence>
<reference evidence="3 4" key="1">
    <citation type="journal article" date="2018" name="BMC Genomics">
        <title>Genomic comparison of Trypanosoma conorhini and Trypanosoma rangeli to Trypanosoma cruzi strains of high and low virulence.</title>
        <authorList>
            <person name="Bradwell K.R."/>
            <person name="Koparde V.N."/>
            <person name="Matveyev A.V."/>
            <person name="Serrano M.G."/>
            <person name="Alves J.M."/>
            <person name="Parikh H."/>
            <person name="Huang B."/>
            <person name="Lee V."/>
            <person name="Espinosa-Alvarez O."/>
            <person name="Ortiz P.A."/>
            <person name="Costa-Martins A.G."/>
            <person name="Teixeira M.M."/>
            <person name="Buck G.A."/>
        </authorList>
    </citation>
    <scope>NUCLEOTIDE SEQUENCE [LARGE SCALE GENOMIC DNA]</scope>
    <source>
        <strain evidence="3 4">025E</strain>
    </source>
</reference>
<dbReference type="GeneID" id="40322608"/>
<dbReference type="GO" id="GO:0140268">
    <property type="term" value="C:endoplasmic reticulum-plasma membrane contact site"/>
    <property type="evidence" value="ECO:0007669"/>
    <property type="project" value="TreeGrafter"/>
</dbReference>
<dbReference type="InterPro" id="IPR011993">
    <property type="entry name" value="PH-like_dom_sf"/>
</dbReference>
<dbReference type="EMBL" id="MKKU01000920">
    <property type="protein sequence ID" value="RNE99937.1"/>
    <property type="molecule type" value="Genomic_DNA"/>
</dbReference>
<dbReference type="GO" id="GO:0032934">
    <property type="term" value="F:sterol binding"/>
    <property type="evidence" value="ECO:0007669"/>
    <property type="project" value="TreeGrafter"/>
</dbReference>
<evidence type="ECO:0000256" key="1">
    <source>
        <dbReference type="SAM" id="MobiDB-lite"/>
    </source>
</evidence>
<dbReference type="Pfam" id="PF02893">
    <property type="entry name" value="GRAM"/>
    <property type="match status" value="1"/>
</dbReference>
<gene>
    <name evidence="3" type="ORF">Tco025E_08997</name>
</gene>
<accession>A0A422N396</accession>
<name>A0A422N396_9TRYP</name>
<proteinExistence type="predicted"/>
<dbReference type="Proteomes" id="UP000284403">
    <property type="component" value="Unassembled WGS sequence"/>
</dbReference>
<dbReference type="InterPro" id="IPR004182">
    <property type="entry name" value="GRAM"/>
</dbReference>
<dbReference type="AlphaFoldDB" id="A0A422N396"/>
<protein>
    <recommendedName>
        <fullName evidence="2">GRAM domain-containing protein</fullName>
    </recommendedName>
</protein>
<evidence type="ECO:0000313" key="3">
    <source>
        <dbReference type="EMBL" id="RNE99937.1"/>
    </source>
</evidence>
<dbReference type="InterPro" id="IPR051482">
    <property type="entry name" value="Cholesterol_transport"/>
</dbReference>
<dbReference type="GO" id="GO:0005886">
    <property type="term" value="C:plasma membrane"/>
    <property type="evidence" value="ECO:0007669"/>
    <property type="project" value="TreeGrafter"/>
</dbReference>
<evidence type="ECO:0000259" key="2">
    <source>
        <dbReference type="SMART" id="SM00568"/>
    </source>
</evidence>
<dbReference type="OrthoDB" id="74360at2759"/>
<feature type="non-terminal residue" evidence="3">
    <location>
        <position position="421"/>
    </location>
</feature>
<dbReference type="PANTHER" id="PTHR23319">
    <property type="entry name" value="GRAM DOMAIN CONTAINING 1B, ISOFORM E"/>
    <property type="match status" value="1"/>
</dbReference>
<feature type="region of interest" description="Disordered" evidence="1">
    <location>
        <begin position="99"/>
        <end position="169"/>
    </location>
</feature>
<dbReference type="RefSeq" id="XP_029224139.1">
    <property type="nucleotide sequence ID" value="XM_029375826.1"/>
</dbReference>
<comment type="caution">
    <text evidence="3">The sequence shown here is derived from an EMBL/GenBank/DDBJ whole genome shotgun (WGS) entry which is preliminary data.</text>
</comment>
<keyword evidence="4" id="KW-1185">Reference proteome</keyword>
<feature type="domain" description="GRAM" evidence="2">
    <location>
        <begin position="176"/>
        <end position="240"/>
    </location>
</feature>
<evidence type="ECO:0000313" key="4">
    <source>
        <dbReference type="Proteomes" id="UP000284403"/>
    </source>
</evidence>
<organism evidence="3 4">
    <name type="scientific">Trypanosoma conorhini</name>
    <dbReference type="NCBI Taxonomy" id="83891"/>
    <lineage>
        <taxon>Eukaryota</taxon>
        <taxon>Discoba</taxon>
        <taxon>Euglenozoa</taxon>
        <taxon>Kinetoplastea</taxon>
        <taxon>Metakinetoplastina</taxon>
        <taxon>Trypanosomatida</taxon>
        <taxon>Trypanosomatidae</taxon>
        <taxon>Trypanosoma</taxon>
    </lineage>
</organism>
<dbReference type="GO" id="GO:0005789">
    <property type="term" value="C:endoplasmic reticulum membrane"/>
    <property type="evidence" value="ECO:0007669"/>
    <property type="project" value="TreeGrafter"/>
</dbReference>
<feature type="compositionally biased region" description="Polar residues" evidence="1">
    <location>
        <begin position="124"/>
        <end position="135"/>
    </location>
</feature>
<dbReference type="GO" id="GO:0032366">
    <property type="term" value="P:intracellular sterol transport"/>
    <property type="evidence" value="ECO:0007669"/>
    <property type="project" value="TreeGrafter"/>
</dbReference>
<dbReference type="SMART" id="SM00568">
    <property type="entry name" value="GRAM"/>
    <property type="match status" value="1"/>
</dbReference>
<dbReference type="Gene3D" id="2.30.29.30">
    <property type="entry name" value="Pleckstrin-homology domain (PH domain)/Phosphotyrosine-binding domain (PTB)"/>
    <property type="match status" value="1"/>
</dbReference>